<name>A0A8J1MUL0_XENLA</name>
<feature type="compositionally biased region" description="Basic and acidic residues" evidence="18">
    <location>
        <begin position="975"/>
        <end position="984"/>
    </location>
</feature>
<evidence type="ECO:0000256" key="11">
    <source>
        <dbReference type="ARBA" id="ARBA00022807"/>
    </source>
</evidence>
<evidence type="ECO:0000256" key="5">
    <source>
        <dbReference type="ARBA" id="ARBA00022490"/>
    </source>
</evidence>
<dbReference type="EC" id="3.4.19.12" evidence="4"/>
<evidence type="ECO:0000259" key="19">
    <source>
        <dbReference type="PROSITE" id="PS50304"/>
    </source>
</evidence>
<gene>
    <name evidence="22" type="primary">otud4.L</name>
</gene>
<feature type="region of interest" description="Disordered" evidence="18">
    <location>
        <begin position="406"/>
        <end position="432"/>
    </location>
</feature>
<feature type="compositionally biased region" description="Basic and acidic residues" evidence="18">
    <location>
        <begin position="528"/>
        <end position="539"/>
    </location>
</feature>
<keyword evidence="13" id="KW-0007">Acetylation</keyword>
<evidence type="ECO:0000256" key="9">
    <source>
        <dbReference type="ARBA" id="ARBA00022786"/>
    </source>
</evidence>
<dbReference type="GO" id="GO:0070536">
    <property type="term" value="P:protein K63-linked deubiquitination"/>
    <property type="evidence" value="ECO:0007669"/>
    <property type="project" value="UniProtKB-ARBA"/>
</dbReference>
<feature type="domain" description="Tudor" evidence="19">
    <location>
        <begin position="278"/>
        <end position="338"/>
    </location>
</feature>
<keyword evidence="8" id="KW-0645">Protease</keyword>
<dbReference type="GO" id="GO:0061578">
    <property type="term" value="F:K63-linked deubiquitinase activity"/>
    <property type="evidence" value="ECO:0000318"/>
    <property type="project" value="GO_Central"/>
</dbReference>
<dbReference type="PROSITE" id="PS50304">
    <property type="entry name" value="TUDOR"/>
    <property type="match status" value="1"/>
</dbReference>
<dbReference type="SUPFAM" id="SSF63748">
    <property type="entry name" value="Tudor/PWWP/MBT"/>
    <property type="match status" value="1"/>
</dbReference>
<evidence type="ECO:0000256" key="10">
    <source>
        <dbReference type="ARBA" id="ARBA00022801"/>
    </source>
</evidence>
<dbReference type="PROSITE" id="PS50802">
    <property type="entry name" value="OTU"/>
    <property type="match status" value="1"/>
</dbReference>
<keyword evidence="5" id="KW-0963">Cytoplasm</keyword>
<feature type="region of interest" description="Disordered" evidence="18">
    <location>
        <begin position="347"/>
        <end position="381"/>
    </location>
</feature>
<dbReference type="CDD" id="cd22794">
    <property type="entry name" value="OTU_OTUD4"/>
    <property type="match status" value="1"/>
</dbReference>
<feature type="compositionally biased region" description="Polar residues" evidence="18">
    <location>
        <begin position="560"/>
        <end position="575"/>
    </location>
</feature>
<feature type="compositionally biased region" description="Basic residues" evidence="18">
    <location>
        <begin position="1048"/>
        <end position="1060"/>
    </location>
</feature>
<reference evidence="22" key="1">
    <citation type="submission" date="2025-08" db="UniProtKB">
        <authorList>
            <consortium name="RefSeq"/>
        </authorList>
    </citation>
    <scope>IDENTIFICATION</scope>
    <source>
        <strain evidence="22">J_2021</strain>
        <tissue evidence="22">Erythrocytes</tissue>
    </source>
</reference>
<accession>A0A8J1MUL0</accession>
<evidence type="ECO:0000256" key="2">
    <source>
        <dbReference type="ARBA" id="ARBA00004123"/>
    </source>
</evidence>
<dbReference type="Pfam" id="PF02338">
    <property type="entry name" value="OTU"/>
    <property type="match status" value="1"/>
</dbReference>
<feature type="domain" description="OTU" evidence="20">
    <location>
        <begin position="28"/>
        <end position="149"/>
    </location>
</feature>
<feature type="compositionally biased region" description="Polar residues" evidence="18">
    <location>
        <begin position="896"/>
        <end position="908"/>
    </location>
</feature>
<comment type="catalytic activity">
    <reaction evidence="1">
        <text>Thiol-dependent hydrolysis of ester, thioester, amide, peptide and isopeptide bonds formed by the C-terminal Gly of ubiquitin (a 76-residue protein attached to proteins as an intracellular targeting signal).</text>
        <dbReference type="EC" id="3.4.19.12"/>
    </reaction>
</comment>
<evidence type="ECO:0000259" key="20">
    <source>
        <dbReference type="PROSITE" id="PS50802"/>
    </source>
</evidence>
<keyword evidence="7" id="KW-0399">Innate immunity</keyword>
<dbReference type="GO" id="GO:1903093">
    <property type="term" value="P:regulation of protein K48-linked deubiquitination"/>
    <property type="evidence" value="ECO:0007669"/>
    <property type="project" value="TreeGrafter"/>
</dbReference>
<feature type="region of interest" description="Disordered" evidence="18">
    <location>
        <begin position="881"/>
        <end position="908"/>
    </location>
</feature>
<dbReference type="InterPro" id="IPR050704">
    <property type="entry name" value="Peptidase_C85-like"/>
</dbReference>
<evidence type="ECO:0000256" key="1">
    <source>
        <dbReference type="ARBA" id="ARBA00000707"/>
    </source>
</evidence>
<dbReference type="GO" id="GO:0005737">
    <property type="term" value="C:cytoplasm"/>
    <property type="evidence" value="ECO:0007669"/>
    <property type="project" value="UniProtKB-SubCell"/>
</dbReference>
<dbReference type="AlphaFoldDB" id="A0A8J1MUL0"/>
<dbReference type="PANTHER" id="PTHR12419:SF9">
    <property type="entry name" value="OTU DOMAIN-CONTAINING PROTEIN 4"/>
    <property type="match status" value="1"/>
</dbReference>
<evidence type="ECO:0000256" key="7">
    <source>
        <dbReference type="ARBA" id="ARBA00022588"/>
    </source>
</evidence>
<dbReference type="GO" id="GO:0034122">
    <property type="term" value="P:negative regulation of toll-like receptor signaling pathway"/>
    <property type="evidence" value="ECO:0000318"/>
    <property type="project" value="GO_Central"/>
</dbReference>
<evidence type="ECO:0000256" key="4">
    <source>
        <dbReference type="ARBA" id="ARBA00012759"/>
    </source>
</evidence>
<evidence type="ECO:0000256" key="3">
    <source>
        <dbReference type="ARBA" id="ARBA00004496"/>
    </source>
</evidence>
<organism evidence="21 22">
    <name type="scientific">Xenopus laevis</name>
    <name type="common">African clawed frog</name>
    <dbReference type="NCBI Taxonomy" id="8355"/>
    <lineage>
        <taxon>Eukaryota</taxon>
        <taxon>Metazoa</taxon>
        <taxon>Chordata</taxon>
        <taxon>Craniata</taxon>
        <taxon>Vertebrata</taxon>
        <taxon>Euteleostomi</taxon>
        <taxon>Amphibia</taxon>
        <taxon>Batrachia</taxon>
        <taxon>Anura</taxon>
        <taxon>Pipoidea</taxon>
        <taxon>Pipidae</taxon>
        <taxon>Xenopodinae</taxon>
        <taxon>Xenopus</taxon>
        <taxon>Xenopus</taxon>
    </lineage>
</organism>
<comment type="subcellular location">
    <subcellularLocation>
        <location evidence="3">Cytoplasm</location>
    </subcellularLocation>
    <subcellularLocation>
        <location evidence="2">Nucleus</location>
    </subcellularLocation>
</comment>
<evidence type="ECO:0000256" key="14">
    <source>
        <dbReference type="ARBA" id="ARBA00023242"/>
    </source>
</evidence>
<dbReference type="GO" id="GO:0006508">
    <property type="term" value="P:proteolysis"/>
    <property type="evidence" value="ECO:0007669"/>
    <property type="project" value="UniProtKB-KW"/>
</dbReference>
<proteinExistence type="predicted"/>
<dbReference type="PANTHER" id="PTHR12419">
    <property type="entry name" value="OTU DOMAIN CONTAINING PROTEIN"/>
    <property type="match status" value="1"/>
</dbReference>
<evidence type="ECO:0000256" key="16">
    <source>
        <dbReference type="ARBA" id="ARBA00062839"/>
    </source>
</evidence>
<keyword evidence="12" id="KW-0391">Immunity</keyword>
<evidence type="ECO:0000313" key="22">
    <source>
        <dbReference type="RefSeq" id="XP_041445539.1"/>
    </source>
</evidence>
<dbReference type="InterPro" id="IPR003323">
    <property type="entry name" value="OTU_dom"/>
</dbReference>
<feature type="compositionally biased region" description="Low complexity" evidence="18">
    <location>
        <begin position="518"/>
        <end position="527"/>
    </location>
</feature>
<evidence type="ECO:0000256" key="18">
    <source>
        <dbReference type="SAM" id="MobiDB-lite"/>
    </source>
</evidence>
<keyword evidence="9" id="KW-0833">Ubl conjugation pathway</keyword>
<evidence type="ECO:0000256" key="17">
    <source>
        <dbReference type="ARBA" id="ARBA00074854"/>
    </source>
</evidence>
<feature type="compositionally biased region" description="Basic and acidic residues" evidence="18">
    <location>
        <begin position="422"/>
        <end position="432"/>
    </location>
</feature>
<comment type="subunit">
    <text evidence="16">Interacts with MYD88; the interaction is direct. Interacts with ALKBH3; the interaction is direct. Interacts with USP7; the interaction is direct. Interacts with USP9X; the interaction is direct.</text>
</comment>
<dbReference type="OrthoDB" id="10017659at2759"/>
<dbReference type="GO" id="GO:0004843">
    <property type="term" value="F:cysteine-type deubiquitinase activity"/>
    <property type="evidence" value="ECO:0000318"/>
    <property type="project" value="GO_Central"/>
</dbReference>
<evidence type="ECO:0000256" key="13">
    <source>
        <dbReference type="ARBA" id="ARBA00022990"/>
    </source>
</evidence>
<feature type="compositionally biased region" description="Basic and acidic residues" evidence="18">
    <location>
        <begin position="503"/>
        <end position="517"/>
    </location>
</feature>
<dbReference type="Gene3D" id="3.90.70.80">
    <property type="match status" value="1"/>
</dbReference>
<evidence type="ECO:0000256" key="15">
    <source>
        <dbReference type="ARBA" id="ARBA00058854"/>
    </source>
</evidence>
<evidence type="ECO:0000256" key="12">
    <source>
        <dbReference type="ARBA" id="ARBA00022859"/>
    </source>
</evidence>
<sequence>MDGQGEKGTVACSKDEAAMDSYLRSEGLYRKKIAKDGSCLFRAVAEQAMHSQSEHLKIRKSCIKYLRENRGQYEAFIEGSFEDYLKSLENPQEWVGQVEISALSLMFKKDFIIYQEPNVPPACVTENGFSEKIMLCFSNGNHYDIIYPIGFAETAAMCQSIIYELLYEKVMGINVGKYVVDEDTCGSTTTGEEYCNDGSGSEAEDVSKHIKTNFADMNGFKSHKDDKCPQKKNVEPTISPSILRSLHTSHYRNVEYEVWLKTQRDQQKLDFSIAAGMQYSVGDKCQVCVEPSGKFYNAHIQEVGTENGPVIVFVEELGEKHAVHLKHLKPIPQTIISTDGWNTVAGKKQKKALPSGTNAQPEKDYRGQKGFGKPVKQQAAQPLRLQQAAGNKQYGLASQLFDQVLQSENKGRSRTPPKVPGRKVDRERSEESSYFKRENVTFGLTVEERQEKEAIEESKSLYEMQSMDNDAFPALSPLPIGERAVQNTEVFPVKRIPNVIPENSRRKSEGEDQRDKASTAQSTAQATKVRDQKCSEEAVKQFTPSDADDLPSAPVLPTSAEHQASPTVPSTSPVITSCPGITAQIPSMPATGTDSSLLQPQVISSPYPPLPVSIPAVNQPLLPSPQTLSALQDPLYPGFPLNEMGERATVPSYSFCKNGGDLPDDKSILRFFYNLGLKAYTNPIWPPHSYLYPLHQAYLSMCRMYPNIPVYPQGSWVQEPSANQSEVDPSLLAHPGEVKMESQGSQPANVSSPPVVASPLQVPGIVGQIPNASESGVINQALHANVDFEEPATSKTIFQQPPFGQSSYMGAVPVASSYYPHFWYGYPYQGYIESPVIRHNVYIPPQDRDLPENLSSEAVVKNNSSNQLAIRQSLDLQEQCTPDMPLASSSGGTGSDLISNASTVQSEQRMNLNIPQVLTGHKSLPSKMKDSQVPAMTFTQVETRETAYVTSEDKELSEKDVNAVALGSTQIQVSEEKALRTREESSEDEREVSNMLSSGRSKNFYSQSYSTRRPRSEKYYQPNRGGYQHARGVEGWRGQRGRGDGFQHHRSYRGRPSRRRPMGDNYRAQQE</sequence>
<keyword evidence="11" id="KW-0788">Thiol protease</keyword>
<keyword evidence="6" id="KW-0597">Phosphoprotein</keyword>
<dbReference type="SUPFAM" id="SSF54001">
    <property type="entry name" value="Cysteine proteinases"/>
    <property type="match status" value="1"/>
</dbReference>
<dbReference type="RefSeq" id="XP_041445539.1">
    <property type="nucleotide sequence ID" value="XM_041589605.1"/>
</dbReference>
<keyword evidence="10" id="KW-0378">Hydrolase</keyword>
<keyword evidence="14" id="KW-0539">Nucleus</keyword>
<dbReference type="CDD" id="cd20448">
    <property type="entry name" value="Tudor_OTUD4"/>
    <property type="match status" value="1"/>
</dbReference>
<dbReference type="FunFam" id="3.90.70.80:FF:000013">
    <property type="entry name" value="OTU domain-containing protein 4"/>
    <property type="match status" value="1"/>
</dbReference>
<dbReference type="GO" id="GO:2000660">
    <property type="term" value="P:negative regulation of interleukin-1-mediated signaling pathway"/>
    <property type="evidence" value="ECO:0000318"/>
    <property type="project" value="GO_Central"/>
</dbReference>
<dbReference type="GeneID" id="108699484"/>
<dbReference type="GO" id="GO:0045087">
    <property type="term" value="P:innate immune response"/>
    <property type="evidence" value="ECO:0007669"/>
    <property type="project" value="UniProtKB-KW"/>
</dbReference>
<feature type="region of interest" description="Disordered" evidence="18">
    <location>
        <begin position="496"/>
        <end position="580"/>
    </location>
</feature>
<dbReference type="CTD" id="108699484"/>
<feature type="region of interest" description="Disordered" evidence="18">
    <location>
        <begin position="975"/>
        <end position="1071"/>
    </location>
</feature>
<protein>
    <recommendedName>
        <fullName evidence="17">OTU domain-containing protein 4</fullName>
        <ecNumber evidence="4">3.4.19.12</ecNumber>
    </recommendedName>
</protein>
<dbReference type="KEGG" id="xla:108699484"/>
<comment type="function">
    <text evidence="15">Deubiquitinase which hydrolyzes the isopeptide bond between the ubiquitin C-terminus and the lysine epsilon-amino group of the target protein. May negatively regulate inflammatory and pathogen recognition signaling in innate immune response. Upon phosphorylation at Ser-202 and Ser-204 residues, via IL-1 receptor and Toll-like receptor signaling pathway, specifically deubiquitinates 'Lys-63'-polyubiquitinated MYD88 adapter protein triggering down-regulation of NF-kappa-B-dependent transcription of inflammatory mediators. Independently of the catalytic activity, acts as a scaffold for alternative deubiquitinases to assemble specific deubiquitinase-substrate complexes. Associates with USP7 and USP9X deubiquitinases to stabilize alkylation repair enzyme ALKBH3, thereby promoting the repair of alkylated DNA lesions.</text>
</comment>
<dbReference type="GO" id="GO:0005634">
    <property type="term" value="C:nucleus"/>
    <property type="evidence" value="ECO:0007669"/>
    <property type="project" value="UniProtKB-SubCell"/>
</dbReference>
<evidence type="ECO:0000313" key="21">
    <source>
        <dbReference type="Proteomes" id="UP000186698"/>
    </source>
</evidence>
<evidence type="ECO:0000256" key="8">
    <source>
        <dbReference type="ARBA" id="ARBA00022670"/>
    </source>
</evidence>
<dbReference type="Proteomes" id="UP000186698">
    <property type="component" value="Chromosome 1L"/>
</dbReference>
<evidence type="ECO:0000256" key="6">
    <source>
        <dbReference type="ARBA" id="ARBA00022553"/>
    </source>
</evidence>
<keyword evidence="21" id="KW-1185">Reference proteome</keyword>
<dbReference type="InterPro" id="IPR002999">
    <property type="entry name" value="Tudor"/>
</dbReference>
<dbReference type="InterPro" id="IPR038765">
    <property type="entry name" value="Papain-like_cys_pep_sf"/>
</dbReference>
<feature type="compositionally biased region" description="Polar residues" evidence="18">
    <location>
        <begin position="994"/>
        <end position="1011"/>
    </location>
</feature>